<dbReference type="STRING" id="490629.SAMN05216266_103309"/>
<accession>A0A1I0XPC5</accession>
<gene>
    <name evidence="1" type="ORF">SAMN05216266_103309</name>
</gene>
<sequence length="156" mass="16771">MEFFEADPGQTAMRADSMMSTNFLASGGISARAVEATKVETQKLVSAAKSGGFRISEKGVEPLLTSIKNMKEQLQQLRYQAATELSQAPRLGSHEYGYSVAAHDQKGAAEESGSALVVLDQFNTVLDQAAEALERAAGIYQENEDQVESTAKTYAT</sequence>
<protein>
    <submittedName>
        <fullName evidence="1">Uncharacterized protein</fullName>
    </submittedName>
</protein>
<dbReference type="AlphaFoldDB" id="A0A1I0XPC5"/>
<organism evidence="1 2">
    <name type="scientific">Amycolatopsis marina</name>
    <dbReference type="NCBI Taxonomy" id="490629"/>
    <lineage>
        <taxon>Bacteria</taxon>
        <taxon>Bacillati</taxon>
        <taxon>Actinomycetota</taxon>
        <taxon>Actinomycetes</taxon>
        <taxon>Pseudonocardiales</taxon>
        <taxon>Pseudonocardiaceae</taxon>
        <taxon>Amycolatopsis</taxon>
    </lineage>
</organism>
<name>A0A1I0XPC5_9PSEU</name>
<reference evidence="2" key="1">
    <citation type="submission" date="2016-10" db="EMBL/GenBank/DDBJ databases">
        <authorList>
            <person name="Varghese N."/>
            <person name="Submissions S."/>
        </authorList>
    </citation>
    <scope>NUCLEOTIDE SEQUENCE [LARGE SCALE GENOMIC DNA]</scope>
    <source>
        <strain evidence="2">CGMCC 4.3568</strain>
    </source>
</reference>
<dbReference type="Proteomes" id="UP000243799">
    <property type="component" value="Unassembled WGS sequence"/>
</dbReference>
<evidence type="ECO:0000313" key="2">
    <source>
        <dbReference type="Proteomes" id="UP000243799"/>
    </source>
</evidence>
<proteinExistence type="predicted"/>
<dbReference type="EMBL" id="FOKG01000003">
    <property type="protein sequence ID" value="SFB01813.1"/>
    <property type="molecule type" value="Genomic_DNA"/>
</dbReference>
<evidence type="ECO:0000313" key="1">
    <source>
        <dbReference type="EMBL" id="SFB01813.1"/>
    </source>
</evidence>
<keyword evidence="2" id="KW-1185">Reference proteome</keyword>
<dbReference type="RefSeq" id="WP_245788214.1">
    <property type="nucleotide sequence ID" value="NZ_FOKG01000003.1"/>
</dbReference>